<dbReference type="EMBL" id="MU157832">
    <property type="protein sequence ID" value="KAF9532328.1"/>
    <property type="molecule type" value="Genomic_DNA"/>
</dbReference>
<evidence type="ECO:0000256" key="6">
    <source>
        <dbReference type="SAM" id="MobiDB-lite"/>
    </source>
</evidence>
<dbReference type="GO" id="GO:0042273">
    <property type="term" value="P:ribosomal large subunit biogenesis"/>
    <property type="evidence" value="ECO:0007669"/>
    <property type="project" value="TreeGrafter"/>
</dbReference>
<dbReference type="Pfam" id="PF09420">
    <property type="entry name" value="Nop16"/>
    <property type="match status" value="1"/>
</dbReference>
<feature type="compositionally biased region" description="Basic residues" evidence="6">
    <location>
        <begin position="1"/>
        <end position="29"/>
    </location>
</feature>
<dbReference type="PANTHER" id="PTHR13243:SF1">
    <property type="entry name" value="NUCLEOLAR PROTEIN 16"/>
    <property type="match status" value="1"/>
</dbReference>
<dbReference type="Proteomes" id="UP000807306">
    <property type="component" value="Unassembled WGS sequence"/>
</dbReference>
<evidence type="ECO:0000256" key="2">
    <source>
        <dbReference type="ARBA" id="ARBA00004604"/>
    </source>
</evidence>
<comment type="function">
    <text evidence="1">Involved in the biogenesis of the 60S ribosomal subunit.</text>
</comment>
<evidence type="ECO:0000256" key="1">
    <source>
        <dbReference type="ARBA" id="ARBA00002889"/>
    </source>
</evidence>
<organism evidence="7 8">
    <name type="scientific">Crepidotus variabilis</name>
    <dbReference type="NCBI Taxonomy" id="179855"/>
    <lineage>
        <taxon>Eukaryota</taxon>
        <taxon>Fungi</taxon>
        <taxon>Dikarya</taxon>
        <taxon>Basidiomycota</taxon>
        <taxon>Agaricomycotina</taxon>
        <taxon>Agaricomycetes</taxon>
        <taxon>Agaricomycetidae</taxon>
        <taxon>Agaricales</taxon>
        <taxon>Agaricineae</taxon>
        <taxon>Crepidotaceae</taxon>
        <taxon>Crepidotus</taxon>
    </lineage>
</organism>
<gene>
    <name evidence="7" type="ORF">CPB83DRAFT_759744</name>
</gene>
<accession>A0A9P6EMA5</accession>
<evidence type="ECO:0000256" key="4">
    <source>
        <dbReference type="ARBA" id="ARBA00015522"/>
    </source>
</evidence>
<evidence type="ECO:0000313" key="7">
    <source>
        <dbReference type="EMBL" id="KAF9532328.1"/>
    </source>
</evidence>
<sequence length="245" mass="26455">MANPRQRRKARSSSHRPVSHSKNAKRNLKKTPPIRGPKALQEAWDKTKTVRQNYARLGLAISLDPLAAGGSERQLGVCLDDEGSSRATTDAVEPSLSNVVPDGFGRLIRDDSGQIVGVEIDQEDNLIEVEDVDGVDSHIDPDVRQKWVTDLSQKTSAIGVTDVTLMKELEDISSVATGTTTLALPVSGVGARHVSIGELKYLQPLLKKHGGNLNAMAGDLRLNPEQKTAGQLRRALRSAGLLMSD</sequence>
<protein>
    <recommendedName>
        <fullName evidence="4">Nucleolar protein 16</fullName>
    </recommendedName>
</protein>
<feature type="region of interest" description="Disordered" evidence="6">
    <location>
        <begin position="1"/>
        <end position="40"/>
    </location>
</feature>
<proteinExistence type="inferred from homology"/>
<dbReference type="PANTHER" id="PTHR13243">
    <property type="entry name" value="HSPC111 PROTEIN-RELATED"/>
    <property type="match status" value="1"/>
</dbReference>
<comment type="subcellular location">
    <subcellularLocation>
        <location evidence="2">Nucleus</location>
        <location evidence="2">Nucleolus</location>
    </subcellularLocation>
</comment>
<evidence type="ECO:0000313" key="8">
    <source>
        <dbReference type="Proteomes" id="UP000807306"/>
    </source>
</evidence>
<dbReference type="GO" id="GO:0005730">
    <property type="term" value="C:nucleolus"/>
    <property type="evidence" value="ECO:0007669"/>
    <property type="project" value="UniProtKB-SubCell"/>
</dbReference>
<keyword evidence="8" id="KW-1185">Reference proteome</keyword>
<dbReference type="OrthoDB" id="285729at2759"/>
<keyword evidence="5" id="KW-0539">Nucleus</keyword>
<dbReference type="InterPro" id="IPR019002">
    <property type="entry name" value="Ribosome_biogenesis_Nop16"/>
</dbReference>
<comment type="similarity">
    <text evidence="3">Belongs to the NOP16 family.</text>
</comment>
<name>A0A9P6EMA5_9AGAR</name>
<comment type="caution">
    <text evidence="7">The sequence shown here is derived from an EMBL/GenBank/DDBJ whole genome shotgun (WGS) entry which is preliminary data.</text>
</comment>
<dbReference type="AlphaFoldDB" id="A0A9P6EMA5"/>
<reference evidence="7" key="1">
    <citation type="submission" date="2020-11" db="EMBL/GenBank/DDBJ databases">
        <authorList>
            <consortium name="DOE Joint Genome Institute"/>
            <person name="Ahrendt S."/>
            <person name="Riley R."/>
            <person name="Andreopoulos W."/>
            <person name="Labutti K."/>
            <person name="Pangilinan J."/>
            <person name="Ruiz-Duenas F.J."/>
            <person name="Barrasa J.M."/>
            <person name="Sanchez-Garcia M."/>
            <person name="Camarero S."/>
            <person name="Miyauchi S."/>
            <person name="Serrano A."/>
            <person name="Linde D."/>
            <person name="Babiker R."/>
            <person name="Drula E."/>
            <person name="Ayuso-Fernandez I."/>
            <person name="Pacheco R."/>
            <person name="Padilla G."/>
            <person name="Ferreira P."/>
            <person name="Barriuso J."/>
            <person name="Kellner H."/>
            <person name="Castanera R."/>
            <person name="Alfaro M."/>
            <person name="Ramirez L."/>
            <person name="Pisabarro A.G."/>
            <person name="Kuo A."/>
            <person name="Tritt A."/>
            <person name="Lipzen A."/>
            <person name="He G."/>
            <person name="Yan M."/>
            <person name="Ng V."/>
            <person name="Cullen D."/>
            <person name="Martin F."/>
            <person name="Rosso M.-N."/>
            <person name="Henrissat B."/>
            <person name="Hibbett D."/>
            <person name="Martinez A.T."/>
            <person name="Grigoriev I.V."/>
        </authorList>
    </citation>
    <scope>NUCLEOTIDE SEQUENCE</scope>
    <source>
        <strain evidence="7">CBS 506.95</strain>
    </source>
</reference>
<evidence type="ECO:0000256" key="5">
    <source>
        <dbReference type="ARBA" id="ARBA00023242"/>
    </source>
</evidence>
<evidence type="ECO:0000256" key="3">
    <source>
        <dbReference type="ARBA" id="ARBA00008479"/>
    </source>
</evidence>